<feature type="region of interest" description="Disordered" evidence="1">
    <location>
        <begin position="77"/>
        <end position="110"/>
    </location>
</feature>
<organism evidence="2 3">
    <name type="scientific">Fasciola hepatica</name>
    <name type="common">Liver fluke</name>
    <dbReference type="NCBI Taxonomy" id="6192"/>
    <lineage>
        <taxon>Eukaryota</taxon>
        <taxon>Metazoa</taxon>
        <taxon>Spiralia</taxon>
        <taxon>Lophotrochozoa</taxon>
        <taxon>Platyhelminthes</taxon>
        <taxon>Trematoda</taxon>
        <taxon>Digenea</taxon>
        <taxon>Plagiorchiida</taxon>
        <taxon>Echinostomata</taxon>
        <taxon>Echinostomatoidea</taxon>
        <taxon>Fasciolidae</taxon>
        <taxon>Fasciola</taxon>
    </lineage>
</organism>
<name>A0A4E0RMQ5_FASHE</name>
<evidence type="ECO:0000313" key="3">
    <source>
        <dbReference type="Proteomes" id="UP000230066"/>
    </source>
</evidence>
<reference evidence="2" key="1">
    <citation type="submission" date="2019-03" db="EMBL/GenBank/DDBJ databases">
        <title>Improved annotation for the trematode Fasciola hepatica.</title>
        <authorList>
            <person name="Choi Y.-J."/>
            <person name="Martin J."/>
            <person name="Mitreva M."/>
        </authorList>
    </citation>
    <scope>NUCLEOTIDE SEQUENCE [LARGE SCALE GENOMIC DNA]</scope>
</reference>
<proteinExistence type="predicted"/>
<comment type="caution">
    <text evidence="2">The sequence shown here is derived from an EMBL/GenBank/DDBJ whole genome shotgun (WGS) entry which is preliminary data.</text>
</comment>
<feature type="compositionally biased region" description="Basic residues" evidence="1">
    <location>
        <begin position="99"/>
        <end position="109"/>
    </location>
</feature>
<feature type="compositionally biased region" description="Polar residues" evidence="1">
    <location>
        <begin position="83"/>
        <end position="94"/>
    </location>
</feature>
<dbReference type="Proteomes" id="UP000230066">
    <property type="component" value="Unassembled WGS sequence"/>
</dbReference>
<accession>A0A4E0RMQ5</accession>
<feature type="region of interest" description="Disordered" evidence="1">
    <location>
        <begin position="160"/>
        <end position="180"/>
    </location>
</feature>
<dbReference type="AlphaFoldDB" id="A0A4E0RMQ5"/>
<keyword evidence="3" id="KW-1185">Reference proteome</keyword>
<gene>
    <name evidence="2" type="ORF">D915_000204</name>
</gene>
<evidence type="ECO:0000256" key="1">
    <source>
        <dbReference type="SAM" id="MobiDB-lite"/>
    </source>
</evidence>
<evidence type="ECO:0000313" key="2">
    <source>
        <dbReference type="EMBL" id="THD28893.1"/>
    </source>
</evidence>
<feature type="compositionally biased region" description="Polar residues" evidence="1">
    <location>
        <begin position="162"/>
        <end position="180"/>
    </location>
</feature>
<sequence length="227" mass="26263">MYFGLTLKELLEITQSDQPDVLKVGEIARVLQILEEQYENKQLDNLQKLEGLEQKRTLRLEAGSGQFLERKCKPTTRKYVKPENQSQQWSRATSQQQHKQQHQHQHHQVAKNSQLLFEVKMKEHDMGMRSWMDKQKPGLHSPPEIDHLKDCRQHQLEHNNHSTDATGQSADDSATQVSDDSNPDACLHLPLWMVRCATPLMRQFLEAQQCGQLFTLGNSLVLCNTKM</sequence>
<dbReference type="EMBL" id="JXXN02000047">
    <property type="protein sequence ID" value="THD28893.1"/>
    <property type="molecule type" value="Genomic_DNA"/>
</dbReference>
<protein>
    <submittedName>
        <fullName evidence="2">Uncharacterized protein</fullName>
    </submittedName>
</protein>